<dbReference type="Proteomes" id="UP001367676">
    <property type="component" value="Unassembled WGS sequence"/>
</dbReference>
<keyword evidence="7" id="KW-0472">Membrane</keyword>
<protein>
    <recommendedName>
        <fullName evidence="4">Phosphatidylinositol-3-phosphatase SAC1</fullName>
        <ecNumber evidence="1">3.1.3.64</ecNumber>
    </recommendedName>
    <alternativeName>
        <fullName evidence="6">Phosphatidylinositol-4-phosphate phosphatase</fullName>
    </alternativeName>
    <alternativeName>
        <fullName evidence="5">Suppressor of actin mutations 1-like protein</fullName>
    </alternativeName>
</protein>
<dbReference type="GO" id="GO:0005783">
    <property type="term" value="C:endoplasmic reticulum"/>
    <property type="evidence" value="ECO:0007669"/>
    <property type="project" value="TreeGrafter"/>
</dbReference>
<keyword evidence="10" id="KW-1185">Reference proteome</keyword>
<evidence type="ECO:0000259" key="8">
    <source>
        <dbReference type="PROSITE" id="PS50275"/>
    </source>
</evidence>
<dbReference type="Pfam" id="PF02383">
    <property type="entry name" value="Syja_N"/>
    <property type="match status" value="1"/>
</dbReference>
<dbReference type="AlphaFoldDB" id="A0AAN9T6V6"/>
<comment type="caution">
    <text evidence="9">The sequence shown here is derived from an EMBL/GenBank/DDBJ whole genome shotgun (WGS) entry which is preliminary data.</text>
</comment>
<comment type="catalytic activity">
    <reaction evidence="3">
        <text>a 1,2-diacyl-sn-glycero-3-phospho-(1D-myo-inositol 4-phosphate) + H2O = a 1,2-diacyl-sn-glycero-3-phospho-(1D-myo-inositol) + phosphate</text>
        <dbReference type="Rhea" id="RHEA:55652"/>
        <dbReference type="ChEBI" id="CHEBI:15377"/>
        <dbReference type="ChEBI" id="CHEBI:43474"/>
        <dbReference type="ChEBI" id="CHEBI:57880"/>
        <dbReference type="ChEBI" id="CHEBI:58178"/>
    </reaction>
    <physiologicalReaction direction="left-to-right" evidence="3">
        <dbReference type="Rhea" id="RHEA:55653"/>
    </physiologicalReaction>
</comment>
<feature type="transmembrane region" description="Helical" evidence="7">
    <location>
        <begin position="542"/>
        <end position="561"/>
    </location>
</feature>
<dbReference type="GO" id="GO:0043812">
    <property type="term" value="F:phosphatidylinositol-4-phosphate phosphatase activity"/>
    <property type="evidence" value="ECO:0007669"/>
    <property type="project" value="TreeGrafter"/>
</dbReference>
<reference evidence="9 10" key="1">
    <citation type="submission" date="2024-03" db="EMBL/GenBank/DDBJ databases">
        <title>Adaptation during the transition from Ophiocordyceps entomopathogen to insect associate is accompanied by gene loss and intensified selection.</title>
        <authorList>
            <person name="Ward C.M."/>
            <person name="Onetto C.A."/>
            <person name="Borneman A.R."/>
        </authorList>
    </citation>
    <scope>NUCLEOTIDE SEQUENCE [LARGE SCALE GENOMIC DNA]</scope>
    <source>
        <strain evidence="9">AWRI1</strain>
        <tissue evidence="9">Single Adult Female</tissue>
    </source>
</reference>
<evidence type="ECO:0000313" key="10">
    <source>
        <dbReference type="Proteomes" id="UP001367676"/>
    </source>
</evidence>
<proteinExistence type="predicted"/>
<evidence type="ECO:0000256" key="1">
    <source>
        <dbReference type="ARBA" id="ARBA00013038"/>
    </source>
</evidence>
<evidence type="ECO:0000313" key="9">
    <source>
        <dbReference type="EMBL" id="KAK7571960.1"/>
    </source>
</evidence>
<dbReference type="PANTHER" id="PTHR45662">
    <property type="entry name" value="PHOSPHATIDYLINOSITIDE PHOSPHATASE SAC1"/>
    <property type="match status" value="1"/>
</dbReference>
<feature type="transmembrane region" description="Helical" evidence="7">
    <location>
        <begin position="573"/>
        <end position="590"/>
    </location>
</feature>
<dbReference type="GO" id="GO:0004438">
    <property type="term" value="F:phosphatidylinositol-3-phosphate phosphatase activity"/>
    <property type="evidence" value="ECO:0007669"/>
    <property type="project" value="UniProtKB-EC"/>
</dbReference>
<name>A0AAN9T6V6_9HEMI</name>
<evidence type="ECO:0000256" key="2">
    <source>
        <dbReference type="ARBA" id="ARBA00036631"/>
    </source>
</evidence>
<dbReference type="PANTHER" id="PTHR45662:SF2">
    <property type="entry name" value="PHOSPHATIDYLINOSITOL-3-PHOSPHATASE SAC1"/>
    <property type="match status" value="1"/>
</dbReference>
<sequence length="631" mass="73655">METFDLKTESGKHSKLFDNLNLYTTNESYYLQPIENESVLLHIDRLNQDMSLQTNNGQIPPTANMMTIFGVLGRIKLLAGYYLIVITERKLMGQICGHDIWKIENVEIIQFPKTLLHLTQKQEEANKMYVSMLKHVFSTPDFYYSYTYDITYSLQRLHNTPPDFVTIPMFRRADPRFIWNSYLLEQFCIVQDLHKFCVPVIHGFVSINPYSFEYNGVPDVNTFTWTILSRRSCYRAGTRLYKRGIESTGDVANFVETEQIVEFDGAQSSFVQIRGSIPLFWHQYPNLKLKPQPVIIPAEHHLEACRKHLHDITNIYGNVVMVNLIDHKGREGELQQKFKTIIDDAGFKKVRYEAYDFHRECKNMQWHKLNALIDKISSEQDQFRFFLLDKDRKLVSLQTGVFRTNCIDCLDRTNVVQSMIAWRSLSNILQHFGIISESREIRGEVSFYRLFQRVWADHADHISIQYSGTGALKTDYTRTGKRTYVGALRDGYNSLLRYYKNNLKDGFRQDSIDLLLGKYVTREGECVSEVCPLKTSPSWKSIMFQMILLFAIAMFFANTIFPAEYSTSTCLSIFFWGAMIFVTMSTIIYYGSEFVDYPKLCPRFSRENEITHPFDEIPDDEHVYLGESFEA</sequence>
<evidence type="ECO:0000256" key="4">
    <source>
        <dbReference type="ARBA" id="ARBA00040795"/>
    </source>
</evidence>
<dbReference type="EC" id="3.1.3.64" evidence="1"/>
<dbReference type="EMBL" id="JBBCAQ010000038">
    <property type="protein sequence ID" value="KAK7571960.1"/>
    <property type="molecule type" value="Genomic_DNA"/>
</dbReference>
<evidence type="ECO:0000256" key="3">
    <source>
        <dbReference type="ARBA" id="ARBA00036807"/>
    </source>
</evidence>
<dbReference type="InterPro" id="IPR002013">
    <property type="entry name" value="SAC_dom"/>
</dbReference>
<keyword evidence="7" id="KW-1133">Transmembrane helix</keyword>
<feature type="domain" description="SAC" evidence="8">
    <location>
        <begin position="133"/>
        <end position="468"/>
    </location>
</feature>
<evidence type="ECO:0000256" key="5">
    <source>
        <dbReference type="ARBA" id="ARBA00041396"/>
    </source>
</evidence>
<gene>
    <name evidence="9" type="ORF">V9T40_014432</name>
</gene>
<accession>A0AAN9T6V6</accession>
<evidence type="ECO:0000256" key="7">
    <source>
        <dbReference type="SAM" id="Phobius"/>
    </source>
</evidence>
<evidence type="ECO:0000256" key="6">
    <source>
        <dbReference type="ARBA" id="ARBA00041911"/>
    </source>
</evidence>
<organism evidence="9 10">
    <name type="scientific">Parthenolecanium corni</name>
    <dbReference type="NCBI Taxonomy" id="536013"/>
    <lineage>
        <taxon>Eukaryota</taxon>
        <taxon>Metazoa</taxon>
        <taxon>Ecdysozoa</taxon>
        <taxon>Arthropoda</taxon>
        <taxon>Hexapoda</taxon>
        <taxon>Insecta</taxon>
        <taxon>Pterygota</taxon>
        <taxon>Neoptera</taxon>
        <taxon>Paraneoptera</taxon>
        <taxon>Hemiptera</taxon>
        <taxon>Sternorrhyncha</taxon>
        <taxon>Coccoidea</taxon>
        <taxon>Coccidae</taxon>
        <taxon>Parthenolecanium</taxon>
    </lineage>
</organism>
<dbReference type="PROSITE" id="PS50275">
    <property type="entry name" value="SAC"/>
    <property type="match status" value="1"/>
</dbReference>
<keyword evidence="7" id="KW-0812">Transmembrane</keyword>
<dbReference type="GO" id="GO:0046856">
    <property type="term" value="P:phosphatidylinositol dephosphorylation"/>
    <property type="evidence" value="ECO:0007669"/>
    <property type="project" value="TreeGrafter"/>
</dbReference>
<comment type="catalytic activity">
    <reaction evidence="2">
        <text>a 1,2-diacyl-sn-glycero-3-phospho-(1D-myo-inositol-3-phosphate) + H2O = a 1,2-diacyl-sn-glycero-3-phospho-(1D-myo-inositol) + phosphate</text>
        <dbReference type="Rhea" id="RHEA:12316"/>
        <dbReference type="ChEBI" id="CHEBI:15377"/>
        <dbReference type="ChEBI" id="CHEBI:43474"/>
        <dbReference type="ChEBI" id="CHEBI:57880"/>
        <dbReference type="ChEBI" id="CHEBI:58088"/>
        <dbReference type="EC" id="3.1.3.64"/>
    </reaction>
    <physiologicalReaction direction="left-to-right" evidence="2">
        <dbReference type="Rhea" id="RHEA:12317"/>
    </physiologicalReaction>
</comment>